<dbReference type="AlphaFoldDB" id="A0A7V8NLN1"/>
<evidence type="ECO:0000259" key="3">
    <source>
        <dbReference type="Pfam" id="PF05569"/>
    </source>
</evidence>
<evidence type="ECO:0000313" key="5">
    <source>
        <dbReference type="Proteomes" id="UP000567293"/>
    </source>
</evidence>
<reference evidence="4" key="1">
    <citation type="submission" date="2020-06" db="EMBL/GenBank/DDBJ databases">
        <title>Legume-microbial interactions unlock mineral nutrients during tropical forest succession.</title>
        <authorList>
            <person name="Epihov D.Z."/>
        </authorList>
    </citation>
    <scope>NUCLEOTIDE SEQUENCE [LARGE SCALE GENOMIC DNA]</scope>
    <source>
        <strain evidence="4">Pan2503</strain>
    </source>
</reference>
<evidence type="ECO:0000256" key="1">
    <source>
        <dbReference type="SAM" id="MobiDB-lite"/>
    </source>
</evidence>
<keyword evidence="2" id="KW-0812">Transmembrane</keyword>
<accession>A0A7V8NLN1</accession>
<dbReference type="EMBL" id="JACDQQ010000111">
    <property type="protein sequence ID" value="MBA0083571.1"/>
    <property type="molecule type" value="Genomic_DNA"/>
</dbReference>
<dbReference type="InterPro" id="IPR008756">
    <property type="entry name" value="Peptidase_M56"/>
</dbReference>
<dbReference type="InterPro" id="IPR052173">
    <property type="entry name" value="Beta-lactam_resp_regulator"/>
</dbReference>
<dbReference type="Proteomes" id="UP000567293">
    <property type="component" value="Unassembled WGS sequence"/>
</dbReference>
<feature type="transmembrane region" description="Helical" evidence="2">
    <location>
        <begin position="345"/>
        <end position="365"/>
    </location>
</feature>
<dbReference type="PANTHER" id="PTHR34978:SF3">
    <property type="entry name" value="SLR0241 PROTEIN"/>
    <property type="match status" value="1"/>
</dbReference>
<feature type="transmembrane region" description="Helical" evidence="2">
    <location>
        <begin position="12"/>
        <end position="37"/>
    </location>
</feature>
<evidence type="ECO:0000256" key="2">
    <source>
        <dbReference type="SAM" id="Phobius"/>
    </source>
</evidence>
<dbReference type="PANTHER" id="PTHR34978">
    <property type="entry name" value="POSSIBLE SENSOR-TRANSDUCER PROTEIN BLAR"/>
    <property type="match status" value="1"/>
</dbReference>
<proteinExistence type="predicted"/>
<evidence type="ECO:0000313" key="4">
    <source>
        <dbReference type="EMBL" id="MBA0083571.1"/>
    </source>
</evidence>
<organism evidence="4 5">
    <name type="scientific">Candidatus Acidiferrum panamense</name>
    <dbReference type="NCBI Taxonomy" id="2741543"/>
    <lineage>
        <taxon>Bacteria</taxon>
        <taxon>Pseudomonadati</taxon>
        <taxon>Acidobacteriota</taxon>
        <taxon>Terriglobia</taxon>
        <taxon>Candidatus Acidiferrales</taxon>
        <taxon>Candidatus Acidiferrum</taxon>
    </lineage>
</organism>
<feature type="transmembrane region" description="Helical" evidence="2">
    <location>
        <begin position="145"/>
        <end position="164"/>
    </location>
</feature>
<name>A0A7V8NLN1_9BACT</name>
<sequence length="821" mass="89851">MSAILEPLNALSAAGLSAVLNTLWLALAVAAVIWLALRLMPRVNAATRHAVWWAVLALVVLMPLATLLPRPAPSVPSPARTEKQIRTRAQSSSSAVKPLVATDADAPAPPLTSAPLHALYSRAAAAPRVRVPIEFHPGNWPSRLLFLWMAVSCLLLGRIVQSYLHLRGLRNRARPASAELVVRFEQRLRDSRTSRAPQVLVSDEVISPLAAGFLPPVVILPDLLLEKIGEAELDYVLFHELAHVVRRDDWSNLMGRLASAAFVLHPVAAWVLRRIEREREIACDDWVVAATGSTVHYAATLARLFEFCCTRRRELLATGMAHRSSNLGERIEILLRPRFHSSPSVSLPGVSFCVAACLALLSFGVRVPGWVAFAKDSTVAVAYNQAVPQSQISARRIALAATLSPTRRAQSSATPPAILTDQDKTWRHEWKLTRHDSSSSKVRLSLISRDDDGNDRTNTQDVPLSSLAGFSLSVLDHDGPVSFEYVRDSGRILCDGRVTGGRASGPFTVVLNPSFVSALQKMGYAAPHDDEAFSLVTSDVTLGYARAVRDTGLTSSVSDLIGLQDHGVSSDYVRAVRQEGFTNLTASDISNLRDHGVEPNYLKAIKAAGPNLPIDEIDSLYDHGVKPDYYKSMKASVPQLSIEQIDSLFDHGVEPDSYKGFASADPKLSIEEIDSLRDHGVKPEYYRSMKSVDPNLSIEQIDSLFNHGVEPDSYKGFASANPKLSVEEIDSLRDHGVEPEFYQGIRAVDSTLSIEDIDSLRDHGVEPEYLKEIRALPDGFSISDISELRDHGITAKYIRDLHAMGVKNLTAAQIVHLRDGG</sequence>
<keyword evidence="5" id="KW-1185">Reference proteome</keyword>
<dbReference type="Gene3D" id="3.30.2010.10">
    <property type="entry name" value="Metalloproteases ('zincins'), catalytic domain"/>
    <property type="match status" value="1"/>
</dbReference>
<gene>
    <name evidence="4" type="ORF">HRJ53_01105</name>
</gene>
<dbReference type="CDD" id="cd07341">
    <property type="entry name" value="M56_BlaR1_MecR1_like"/>
    <property type="match status" value="1"/>
</dbReference>
<feature type="domain" description="Peptidase M56" evidence="3">
    <location>
        <begin position="26"/>
        <end position="334"/>
    </location>
</feature>
<feature type="region of interest" description="Disordered" evidence="1">
    <location>
        <begin position="73"/>
        <end position="97"/>
    </location>
</feature>
<protein>
    <submittedName>
        <fullName evidence="4">M56 family metallopeptidase</fullName>
    </submittedName>
</protein>
<keyword evidence="2" id="KW-0472">Membrane</keyword>
<keyword evidence="2" id="KW-1133">Transmembrane helix</keyword>
<dbReference type="Pfam" id="PF05569">
    <property type="entry name" value="Peptidase_M56"/>
    <property type="match status" value="1"/>
</dbReference>
<comment type="caution">
    <text evidence="4">The sequence shown here is derived from an EMBL/GenBank/DDBJ whole genome shotgun (WGS) entry which is preliminary data.</text>
</comment>
<feature type="transmembrane region" description="Helical" evidence="2">
    <location>
        <begin position="49"/>
        <end position="68"/>
    </location>
</feature>